<dbReference type="EMBL" id="JACHIW010000001">
    <property type="protein sequence ID" value="MBB5156255.1"/>
    <property type="molecule type" value="Genomic_DNA"/>
</dbReference>
<dbReference type="CDD" id="cd10967">
    <property type="entry name" value="CE4_GLA_like_6s"/>
    <property type="match status" value="1"/>
</dbReference>
<protein>
    <submittedName>
        <fullName evidence="4">Peptidoglycan/xylan/chitin deacetylase (PgdA/CDA1 family)</fullName>
    </submittedName>
</protein>
<keyword evidence="1 2" id="KW-0732">Signal</keyword>
<accession>A0A840QCS9</accession>
<dbReference type="PANTHER" id="PTHR34216:SF11">
    <property type="entry name" value="CHITOOLIGOSACCHARIDE DEACETYLASE"/>
    <property type="match status" value="1"/>
</dbReference>
<feature type="signal peptide" evidence="2">
    <location>
        <begin position="1"/>
        <end position="27"/>
    </location>
</feature>
<evidence type="ECO:0000256" key="2">
    <source>
        <dbReference type="SAM" id="SignalP"/>
    </source>
</evidence>
<dbReference type="Gene3D" id="2.60.120.260">
    <property type="entry name" value="Galactose-binding domain-like"/>
    <property type="match status" value="1"/>
</dbReference>
<dbReference type="InterPro" id="IPR051398">
    <property type="entry name" value="Polysacch_Deacetylase"/>
</dbReference>
<feature type="chain" id="PRO_5032766285" evidence="2">
    <location>
        <begin position="28"/>
        <end position="446"/>
    </location>
</feature>
<organism evidence="4 5">
    <name type="scientific">Saccharopolyspora phatthalungensis</name>
    <dbReference type="NCBI Taxonomy" id="664693"/>
    <lineage>
        <taxon>Bacteria</taxon>
        <taxon>Bacillati</taxon>
        <taxon>Actinomycetota</taxon>
        <taxon>Actinomycetes</taxon>
        <taxon>Pseudonocardiales</taxon>
        <taxon>Pseudonocardiaceae</taxon>
        <taxon>Saccharopolyspora</taxon>
    </lineage>
</organism>
<dbReference type="Pfam" id="PF01522">
    <property type="entry name" value="Polysacc_deac_1"/>
    <property type="match status" value="1"/>
</dbReference>
<sequence length="446" mass="48242">MNRTLACLSAALLAVLFGAPANGNAQAPAPRTIVTFTVDDSSVSQTAGARILSKHGMRGTFYVVSGSIGTRGYLNLDDLRKLAAAGHEIGGHTVNHPDLATVAPDEARREICQDRANLAGWGFRATSFAYPFGSFNREAEQAAQDCGYNSARVTNSIKTAHACFDCAAAESLPPMNRLVVRGTDMVSPTWTLEDLKQVVLRAESSGGGWVPLVLHQICDFCGTLSISPAVLDQFATWLAQRQATGTVVRTVDQVIGGGARPLVPPPAPARRDRLVNASLEEPGPRGWVPTKWGRNNPQWTRTKDAHSGQWAQRLDITDYASGDAKLMQRLDMGEVASAVHGDNTYTLSAWYKSTAPTQLAVYRRDRSGVWRYWTTSPLFGASANWASATWTTPAAPAGSTGLSFGLALAGPGSLTTDDYRVEEHVEPKREAVCAYLPWTYLLRWFC</sequence>
<evidence type="ECO:0000256" key="1">
    <source>
        <dbReference type="ARBA" id="ARBA00022729"/>
    </source>
</evidence>
<dbReference type="PANTHER" id="PTHR34216">
    <property type="match status" value="1"/>
</dbReference>
<proteinExistence type="predicted"/>
<evidence type="ECO:0000313" key="5">
    <source>
        <dbReference type="Proteomes" id="UP000584374"/>
    </source>
</evidence>
<comment type="caution">
    <text evidence="4">The sequence shown here is derived from an EMBL/GenBank/DDBJ whole genome shotgun (WGS) entry which is preliminary data.</text>
</comment>
<dbReference type="SUPFAM" id="SSF88713">
    <property type="entry name" value="Glycoside hydrolase/deacetylase"/>
    <property type="match status" value="1"/>
</dbReference>
<reference evidence="4 5" key="1">
    <citation type="submission" date="2020-08" db="EMBL/GenBank/DDBJ databases">
        <title>Sequencing the genomes of 1000 actinobacteria strains.</title>
        <authorList>
            <person name="Klenk H.-P."/>
        </authorList>
    </citation>
    <scope>NUCLEOTIDE SEQUENCE [LARGE SCALE GENOMIC DNA]</scope>
    <source>
        <strain evidence="4 5">DSM 45584</strain>
    </source>
</reference>
<dbReference type="GO" id="GO:0005975">
    <property type="term" value="P:carbohydrate metabolic process"/>
    <property type="evidence" value="ECO:0007669"/>
    <property type="project" value="InterPro"/>
</dbReference>
<evidence type="ECO:0000259" key="3">
    <source>
        <dbReference type="PROSITE" id="PS51677"/>
    </source>
</evidence>
<dbReference type="InterPro" id="IPR002509">
    <property type="entry name" value="NODB_dom"/>
</dbReference>
<evidence type="ECO:0000313" key="4">
    <source>
        <dbReference type="EMBL" id="MBB5156255.1"/>
    </source>
</evidence>
<name>A0A840QCS9_9PSEU</name>
<dbReference type="PROSITE" id="PS51677">
    <property type="entry name" value="NODB"/>
    <property type="match status" value="1"/>
</dbReference>
<gene>
    <name evidence="4" type="ORF">BJ970_003789</name>
</gene>
<dbReference type="Gene3D" id="3.20.20.370">
    <property type="entry name" value="Glycoside hydrolase/deacetylase"/>
    <property type="match status" value="1"/>
</dbReference>
<feature type="domain" description="NodB homology" evidence="3">
    <location>
        <begin position="32"/>
        <end position="153"/>
    </location>
</feature>
<dbReference type="RefSeq" id="WP_184727426.1">
    <property type="nucleotide sequence ID" value="NZ_JACHIW010000001.1"/>
</dbReference>
<dbReference type="GO" id="GO:0016810">
    <property type="term" value="F:hydrolase activity, acting on carbon-nitrogen (but not peptide) bonds"/>
    <property type="evidence" value="ECO:0007669"/>
    <property type="project" value="InterPro"/>
</dbReference>
<dbReference type="InterPro" id="IPR011330">
    <property type="entry name" value="Glyco_hydro/deAcase_b/a-brl"/>
</dbReference>
<keyword evidence="5" id="KW-1185">Reference proteome</keyword>
<dbReference type="AlphaFoldDB" id="A0A840QCS9"/>
<dbReference type="Proteomes" id="UP000584374">
    <property type="component" value="Unassembled WGS sequence"/>
</dbReference>